<evidence type="ECO:0000256" key="1">
    <source>
        <dbReference type="ARBA" id="ARBA00004141"/>
    </source>
</evidence>
<evidence type="ECO:0000256" key="3">
    <source>
        <dbReference type="ARBA" id="ARBA00022989"/>
    </source>
</evidence>
<dbReference type="AlphaFoldDB" id="A0A1G2T584"/>
<comment type="subcellular location">
    <subcellularLocation>
        <location evidence="1">Membrane</location>
        <topology evidence="1">Multi-pass membrane protein</topology>
    </subcellularLocation>
</comment>
<evidence type="ECO:0000313" key="7">
    <source>
        <dbReference type="Proteomes" id="UP000177746"/>
    </source>
</evidence>
<feature type="transmembrane region" description="Helical" evidence="5">
    <location>
        <begin position="232"/>
        <end position="250"/>
    </location>
</feature>
<protein>
    <recommendedName>
        <fullName evidence="8">ZIP family metal transporter</fullName>
    </recommendedName>
</protein>
<dbReference type="EMBL" id="MHVI01000007">
    <property type="protein sequence ID" value="OHA92445.1"/>
    <property type="molecule type" value="Genomic_DNA"/>
</dbReference>
<dbReference type="InterPro" id="IPR003689">
    <property type="entry name" value="ZIP"/>
</dbReference>
<evidence type="ECO:0000256" key="5">
    <source>
        <dbReference type="SAM" id="Phobius"/>
    </source>
</evidence>
<dbReference type="PANTHER" id="PTHR16950">
    <property type="entry name" value="ZINC TRANSPORTER SLC39A7 HISTIDINE-RICH MEMBRANE PROTEIN KE4"/>
    <property type="match status" value="1"/>
</dbReference>
<sequence>MIEILLYSSLIMLASLVGVFSLWHKVGQVIERNLSLLVSFSAGVFIVVAYQLGIEALEHAETLGSGLIWITSGILAVWLLFKFLPSSHHHHDQALETHLHSRLDARRIMASDAFHNMGDGILLAASFAVSSSLGVLTALSIFVHELVQEVSEFFVLRQAGYSTKQTLVLNFAISASILLGVLGGFFLLESFEIFEVPLLGLASGAFLVVVFHDLIPHSVRALKQKNLYRKHLLWFLIGVVLMFVLNILAVH</sequence>
<keyword evidence="2 5" id="KW-0812">Transmembrane</keyword>
<gene>
    <name evidence="6" type="ORF">A2665_00440</name>
</gene>
<dbReference type="Pfam" id="PF02535">
    <property type="entry name" value="Zip"/>
    <property type="match status" value="1"/>
</dbReference>
<organism evidence="6 7">
    <name type="scientific">Candidatus Zambryskibacteria bacterium RIFCSPHIGHO2_01_FULL_46_30</name>
    <dbReference type="NCBI Taxonomy" id="1802739"/>
    <lineage>
        <taxon>Bacteria</taxon>
        <taxon>Candidatus Zambryskiibacteriota</taxon>
    </lineage>
</organism>
<feature type="transmembrane region" description="Helical" evidence="5">
    <location>
        <begin position="6"/>
        <end position="23"/>
    </location>
</feature>
<feature type="transmembrane region" description="Helical" evidence="5">
    <location>
        <begin position="167"/>
        <end position="187"/>
    </location>
</feature>
<evidence type="ECO:0008006" key="8">
    <source>
        <dbReference type="Google" id="ProtNLM"/>
    </source>
</evidence>
<feature type="transmembrane region" description="Helical" evidence="5">
    <location>
        <begin position="35"/>
        <end position="54"/>
    </location>
</feature>
<keyword evidence="3 5" id="KW-1133">Transmembrane helix</keyword>
<dbReference type="PANTHER" id="PTHR16950:SF16">
    <property type="entry name" value="ZINC TRANSPORTER ZIP13"/>
    <property type="match status" value="1"/>
</dbReference>
<accession>A0A1G2T584</accession>
<proteinExistence type="predicted"/>
<evidence type="ECO:0000256" key="2">
    <source>
        <dbReference type="ARBA" id="ARBA00022692"/>
    </source>
</evidence>
<feature type="transmembrane region" description="Helical" evidence="5">
    <location>
        <begin position="193"/>
        <end position="211"/>
    </location>
</feature>
<feature type="transmembrane region" description="Helical" evidence="5">
    <location>
        <begin position="66"/>
        <end position="84"/>
    </location>
</feature>
<evidence type="ECO:0000256" key="4">
    <source>
        <dbReference type="ARBA" id="ARBA00023136"/>
    </source>
</evidence>
<dbReference type="GO" id="GO:0046873">
    <property type="term" value="F:metal ion transmembrane transporter activity"/>
    <property type="evidence" value="ECO:0007669"/>
    <property type="project" value="InterPro"/>
</dbReference>
<keyword evidence="4 5" id="KW-0472">Membrane</keyword>
<comment type="caution">
    <text evidence="6">The sequence shown here is derived from an EMBL/GenBank/DDBJ whole genome shotgun (WGS) entry which is preliminary data.</text>
</comment>
<evidence type="ECO:0000313" key="6">
    <source>
        <dbReference type="EMBL" id="OHA92445.1"/>
    </source>
</evidence>
<name>A0A1G2T584_9BACT</name>
<dbReference type="GO" id="GO:0016020">
    <property type="term" value="C:membrane"/>
    <property type="evidence" value="ECO:0007669"/>
    <property type="project" value="UniProtKB-SubCell"/>
</dbReference>
<reference evidence="6 7" key="1">
    <citation type="journal article" date="2016" name="Nat. Commun.">
        <title>Thousands of microbial genomes shed light on interconnected biogeochemical processes in an aquifer system.</title>
        <authorList>
            <person name="Anantharaman K."/>
            <person name="Brown C.T."/>
            <person name="Hug L.A."/>
            <person name="Sharon I."/>
            <person name="Castelle C.J."/>
            <person name="Probst A.J."/>
            <person name="Thomas B.C."/>
            <person name="Singh A."/>
            <person name="Wilkins M.J."/>
            <person name="Karaoz U."/>
            <person name="Brodie E.L."/>
            <person name="Williams K.H."/>
            <person name="Hubbard S.S."/>
            <person name="Banfield J.F."/>
        </authorList>
    </citation>
    <scope>NUCLEOTIDE SEQUENCE [LARGE SCALE GENOMIC DNA]</scope>
</reference>
<dbReference type="Proteomes" id="UP000177746">
    <property type="component" value="Unassembled WGS sequence"/>
</dbReference>